<dbReference type="Gene3D" id="3.30.450.20">
    <property type="entry name" value="PAS domain"/>
    <property type="match status" value="2"/>
</dbReference>
<feature type="domain" description="CHASE" evidence="14">
    <location>
        <begin position="143"/>
        <end position="248"/>
    </location>
</feature>
<protein>
    <recommendedName>
        <fullName evidence="3">histidine kinase</fullName>
        <ecNumber evidence="3">2.7.13.3</ecNumber>
    </recommendedName>
</protein>
<dbReference type="Gene3D" id="3.30.565.10">
    <property type="entry name" value="Histidine kinase-like ATPase, C-terminal domain"/>
    <property type="match status" value="1"/>
</dbReference>
<dbReference type="AlphaFoldDB" id="A0A5C6EG85"/>
<keyword evidence="7" id="KW-0418">Kinase</keyword>
<dbReference type="InterPro" id="IPR000014">
    <property type="entry name" value="PAS"/>
</dbReference>
<evidence type="ECO:0000256" key="5">
    <source>
        <dbReference type="ARBA" id="ARBA00022679"/>
    </source>
</evidence>
<evidence type="ECO:0000259" key="12">
    <source>
        <dbReference type="PROSITE" id="PS50112"/>
    </source>
</evidence>
<sequence length="875" mass="97886">MIKYIEQSTASARQRLEKAGTFQWFHWLVIALSLGLTFVAWYYATVQQAAKTQLQFDRESDQAVSLVVDRLTKCEQALWAGAAFVTSCDSEVNHNKWDDYATKLELDQRFPEVNGMGLITRFEKQKLESFVNSQRQDRAGFHIFPPHDQDECWPIVAITPVDKNSKAIGLDIAHEVNRITAARKARDTGTAQVTGPIVLVQDSAQTPGFLFFVPYYGKPSASDKTTPAKDFQGIVYAPFVVRELMAGVLDKDRRRVGIRISDASETLFDEHVTSEPDFDPDPLLRKTTSVELYGRTWTFDIWTTQSFRQSIDRSRSTSILVAGILIDVMLIGLFYLVSVRARQALGLADTMTDELARFSLAASVNQIGIFDFDVASRRFKWNDAMFRLFQQSPKSFAPDFDSMLDCVHPEDRSALKDSLQHSIRNGEIFDAQYRITTPGGEIRHLLARAVVISDREGRATRLLGANTDITSKQAAAQKLSQTLQMQAAIQDAAGVSMVSTDFDGTILSMNKTAEKMLGYTQDELVLKATPVVLHDAAELQKRADELAHELSRPVTAGFQAIIAMCVDGKTAQREWTYVRKDGTRFPALVTLTALHDDNGNVSGYLAVAADISAQKESHLALQKSNEQLERSNSELAQFAYVASHDLQEPLRKVISFCELLEEDCIDQIDEDGRRYMGYISDGARRMRQLIQALLSYSRIQEEYSRAECVDMNDIVRIAVDDLSAPIDESDAVVTVGRLPVVMGDPTQMVQLMQNLIGNAIKYRDQAAPTVHIDAQRSGEDWLFHVDDNGIGIEPEFREQVFGIFKRLHSRTAYQGTGIGLSICQRIVERSNGKIWIEDSPTGGTRFRFTIPVSNLTVDHEADERTPNQEAVSIGG</sequence>
<comment type="catalytic activity">
    <reaction evidence="1">
        <text>ATP + protein L-histidine = ADP + protein N-phospho-L-histidine.</text>
        <dbReference type="EC" id="2.7.13.3"/>
    </reaction>
</comment>
<dbReference type="InterPro" id="IPR003594">
    <property type="entry name" value="HATPase_dom"/>
</dbReference>
<dbReference type="EC" id="2.7.13.3" evidence="3"/>
<feature type="domain" description="PAC" evidence="13">
    <location>
        <begin position="429"/>
        <end position="481"/>
    </location>
</feature>
<comment type="subcellular location">
    <subcellularLocation>
        <location evidence="2">Membrane</location>
    </subcellularLocation>
</comment>
<accession>A0A5C6EG85</accession>
<dbReference type="CDD" id="cd00082">
    <property type="entry name" value="HisKA"/>
    <property type="match status" value="1"/>
</dbReference>
<feature type="domain" description="PAS" evidence="12">
    <location>
        <begin position="369"/>
        <end position="426"/>
    </location>
</feature>
<dbReference type="NCBIfam" id="TIGR00229">
    <property type="entry name" value="sensory_box"/>
    <property type="match status" value="1"/>
</dbReference>
<dbReference type="Gene3D" id="3.30.450.350">
    <property type="entry name" value="CHASE domain"/>
    <property type="match status" value="1"/>
</dbReference>
<evidence type="ECO:0000256" key="7">
    <source>
        <dbReference type="ARBA" id="ARBA00022777"/>
    </source>
</evidence>
<dbReference type="GO" id="GO:0000155">
    <property type="term" value="F:phosphorelay sensor kinase activity"/>
    <property type="evidence" value="ECO:0007669"/>
    <property type="project" value="InterPro"/>
</dbReference>
<dbReference type="PRINTS" id="PR00344">
    <property type="entry name" value="BCTRLSENSOR"/>
</dbReference>
<dbReference type="SMART" id="SM00086">
    <property type="entry name" value="PAC"/>
    <property type="match status" value="2"/>
</dbReference>
<feature type="domain" description="PAS" evidence="12">
    <location>
        <begin position="481"/>
        <end position="525"/>
    </location>
</feature>
<dbReference type="OrthoDB" id="231918at2"/>
<dbReference type="PANTHER" id="PTHR43304:SF1">
    <property type="entry name" value="PAC DOMAIN-CONTAINING PROTEIN"/>
    <property type="match status" value="1"/>
</dbReference>
<gene>
    <name evidence="15" type="primary">cph1_3</name>
    <name evidence="15" type="ORF">Poly51_56350</name>
</gene>
<keyword evidence="16" id="KW-1185">Reference proteome</keyword>
<evidence type="ECO:0000256" key="8">
    <source>
        <dbReference type="ARBA" id="ARBA00022989"/>
    </source>
</evidence>
<dbReference type="PROSITE" id="PS50113">
    <property type="entry name" value="PAC"/>
    <property type="match status" value="2"/>
</dbReference>
<evidence type="ECO:0000256" key="1">
    <source>
        <dbReference type="ARBA" id="ARBA00000085"/>
    </source>
</evidence>
<dbReference type="SMART" id="SM01079">
    <property type="entry name" value="CHASE"/>
    <property type="match status" value="1"/>
</dbReference>
<dbReference type="SMART" id="SM00091">
    <property type="entry name" value="PAS"/>
    <property type="match status" value="2"/>
</dbReference>
<dbReference type="PROSITE" id="PS50112">
    <property type="entry name" value="PAS"/>
    <property type="match status" value="2"/>
</dbReference>
<evidence type="ECO:0000259" key="14">
    <source>
        <dbReference type="PROSITE" id="PS50839"/>
    </source>
</evidence>
<dbReference type="PROSITE" id="PS50109">
    <property type="entry name" value="HIS_KIN"/>
    <property type="match status" value="1"/>
</dbReference>
<dbReference type="InterPro" id="IPR035965">
    <property type="entry name" value="PAS-like_dom_sf"/>
</dbReference>
<feature type="domain" description="PAC" evidence="13">
    <location>
        <begin position="571"/>
        <end position="623"/>
    </location>
</feature>
<dbReference type="InterPro" id="IPR004358">
    <property type="entry name" value="Sig_transdc_His_kin-like_C"/>
</dbReference>
<dbReference type="PROSITE" id="PS50839">
    <property type="entry name" value="CHASE"/>
    <property type="match status" value="1"/>
</dbReference>
<dbReference type="InterPro" id="IPR001610">
    <property type="entry name" value="PAC"/>
</dbReference>
<dbReference type="Pfam" id="PF00512">
    <property type="entry name" value="HisKA"/>
    <property type="match status" value="1"/>
</dbReference>
<dbReference type="Pfam" id="PF13426">
    <property type="entry name" value="PAS_9"/>
    <property type="match status" value="1"/>
</dbReference>
<dbReference type="InterPro" id="IPR013655">
    <property type="entry name" value="PAS_fold_3"/>
</dbReference>
<dbReference type="GO" id="GO:0016020">
    <property type="term" value="C:membrane"/>
    <property type="evidence" value="ECO:0007669"/>
    <property type="project" value="UniProtKB-SubCell"/>
</dbReference>
<dbReference type="Pfam" id="PF03924">
    <property type="entry name" value="CHASE"/>
    <property type="match status" value="1"/>
</dbReference>
<evidence type="ECO:0000256" key="9">
    <source>
        <dbReference type="ARBA" id="ARBA00023136"/>
    </source>
</evidence>
<evidence type="ECO:0000259" key="13">
    <source>
        <dbReference type="PROSITE" id="PS50113"/>
    </source>
</evidence>
<evidence type="ECO:0000256" key="6">
    <source>
        <dbReference type="ARBA" id="ARBA00022692"/>
    </source>
</evidence>
<comment type="caution">
    <text evidence="15">The sequence shown here is derived from an EMBL/GenBank/DDBJ whole genome shotgun (WGS) entry which is preliminary data.</text>
</comment>
<feature type="transmembrane region" description="Helical" evidence="10">
    <location>
        <begin position="318"/>
        <end position="337"/>
    </location>
</feature>
<dbReference type="RefSeq" id="WP_146461979.1">
    <property type="nucleotide sequence ID" value="NZ_SJPW01000008.1"/>
</dbReference>
<evidence type="ECO:0000259" key="11">
    <source>
        <dbReference type="PROSITE" id="PS50109"/>
    </source>
</evidence>
<dbReference type="InterPro" id="IPR052162">
    <property type="entry name" value="Sensor_kinase/Photoreceptor"/>
</dbReference>
<evidence type="ECO:0000313" key="16">
    <source>
        <dbReference type="Proteomes" id="UP000318288"/>
    </source>
</evidence>
<keyword evidence="6 10" id="KW-0812">Transmembrane</keyword>
<dbReference type="SUPFAM" id="SSF47384">
    <property type="entry name" value="Homodimeric domain of signal transducing histidine kinase"/>
    <property type="match status" value="1"/>
</dbReference>
<evidence type="ECO:0000256" key="2">
    <source>
        <dbReference type="ARBA" id="ARBA00004370"/>
    </source>
</evidence>
<dbReference type="Proteomes" id="UP000318288">
    <property type="component" value="Unassembled WGS sequence"/>
</dbReference>
<dbReference type="InterPro" id="IPR005467">
    <property type="entry name" value="His_kinase_dom"/>
</dbReference>
<dbReference type="SUPFAM" id="SSF55874">
    <property type="entry name" value="ATPase domain of HSP90 chaperone/DNA topoisomerase II/histidine kinase"/>
    <property type="match status" value="1"/>
</dbReference>
<keyword evidence="5 15" id="KW-0808">Transferase</keyword>
<dbReference type="Gene3D" id="2.10.70.100">
    <property type="match status" value="1"/>
</dbReference>
<dbReference type="CDD" id="cd00130">
    <property type="entry name" value="PAS"/>
    <property type="match status" value="2"/>
</dbReference>
<organism evidence="15 16">
    <name type="scientific">Rubripirellula tenax</name>
    <dbReference type="NCBI Taxonomy" id="2528015"/>
    <lineage>
        <taxon>Bacteria</taxon>
        <taxon>Pseudomonadati</taxon>
        <taxon>Planctomycetota</taxon>
        <taxon>Planctomycetia</taxon>
        <taxon>Pirellulales</taxon>
        <taxon>Pirellulaceae</taxon>
        <taxon>Rubripirellula</taxon>
    </lineage>
</organism>
<feature type="domain" description="Histidine kinase" evidence="11">
    <location>
        <begin position="641"/>
        <end position="854"/>
    </location>
</feature>
<dbReference type="Pfam" id="PF02518">
    <property type="entry name" value="HATPase_c"/>
    <property type="match status" value="1"/>
</dbReference>
<keyword evidence="9 10" id="KW-0472">Membrane</keyword>
<dbReference type="InterPro" id="IPR036890">
    <property type="entry name" value="HATPase_C_sf"/>
</dbReference>
<evidence type="ECO:0000256" key="10">
    <source>
        <dbReference type="SAM" id="Phobius"/>
    </source>
</evidence>
<dbReference type="SMART" id="SM00387">
    <property type="entry name" value="HATPase_c"/>
    <property type="match status" value="1"/>
</dbReference>
<evidence type="ECO:0000256" key="4">
    <source>
        <dbReference type="ARBA" id="ARBA00022553"/>
    </source>
</evidence>
<dbReference type="InterPro" id="IPR042240">
    <property type="entry name" value="CHASE_sf"/>
</dbReference>
<dbReference type="Gene3D" id="1.10.287.130">
    <property type="match status" value="1"/>
</dbReference>
<keyword evidence="4" id="KW-0597">Phosphoprotein</keyword>
<name>A0A5C6EG85_9BACT</name>
<dbReference type="InterPro" id="IPR006189">
    <property type="entry name" value="CHASE_dom"/>
</dbReference>
<dbReference type="InterPro" id="IPR000700">
    <property type="entry name" value="PAS-assoc_C"/>
</dbReference>
<dbReference type="InterPro" id="IPR003661">
    <property type="entry name" value="HisK_dim/P_dom"/>
</dbReference>
<evidence type="ECO:0000256" key="3">
    <source>
        <dbReference type="ARBA" id="ARBA00012438"/>
    </source>
</evidence>
<proteinExistence type="predicted"/>
<evidence type="ECO:0000313" key="15">
    <source>
        <dbReference type="EMBL" id="TWU46239.1"/>
    </source>
</evidence>
<dbReference type="Pfam" id="PF08447">
    <property type="entry name" value="PAS_3"/>
    <property type="match status" value="1"/>
</dbReference>
<dbReference type="SUPFAM" id="SSF55785">
    <property type="entry name" value="PYP-like sensor domain (PAS domain)"/>
    <property type="match status" value="2"/>
</dbReference>
<reference evidence="15 16" key="1">
    <citation type="submission" date="2019-02" db="EMBL/GenBank/DDBJ databases">
        <title>Deep-cultivation of Planctomycetes and their phenomic and genomic characterization uncovers novel biology.</title>
        <authorList>
            <person name="Wiegand S."/>
            <person name="Jogler M."/>
            <person name="Boedeker C."/>
            <person name="Pinto D."/>
            <person name="Vollmers J."/>
            <person name="Rivas-Marin E."/>
            <person name="Kohn T."/>
            <person name="Peeters S.H."/>
            <person name="Heuer A."/>
            <person name="Rast P."/>
            <person name="Oberbeckmann S."/>
            <person name="Bunk B."/>
            <person name="Jeske O."/>
            <person name="Meyerdierks A."/>
            <person name="Storesund J.E."/>
            <person name="Kallscheuer N."/>
            <person name="Luecker S."/>
            <person name="Lage O.M."/>
            <person name="Pohl T."/>
            <person name="Merkel B.J."/>
            <person name="Hornburger P."/>
            <person name="Mueller R.-W."/>
            <person name="Bruemmer F."/>
            <person name="Labrenz M."/>
            <person name="Spormann A.M."/>
            <person name="Op Den Camp H."/>
            <person name="Overmann J."/>
            <person name="Amann R."/>
            <person name="Jetten M.S.M."/>
            <person name="Mascher T."/>
            <person name="Medema M.H."/>
            <person name="Devos D.P."/>
            <person name="Kaster A.-K."/>
            <person name="Ovreas L."/>
            <person name="Rohde M."/>
            <person name="Galperin M.Y."/>
            <person name="Jogler C."/>
        </authorList>
    </citation>
    <scope>NUCLEOTIDE SEQUENCE [LARGE SCALE GENOMIC DNA]</scope>
    <source>
        <strain evidence="15 16">Poly51</strain>
    </source>
</reference>
<dbReference type="SMART" id="SM00388">
    <property type="entry name" value="HisKA"/>
    <property type="match status" value="1"/>
</dbReference>
<keyword evidence="8 10" id="KW-1133">Transmembrane helix</keyword>
<dbReference type="EMBL" id="SJPW01000008">
    <property type="protein sequence ID" value="TWU46239.1"/>
    <property type="molecule type" value="Genomic_DNA"/>
</dbReference>
<dbReference type="FunFam" id="3.30.565.10:FF:000006">
    <property type="entry name" value="Sensor histidine kinase WalK"/>
    <property type="match status" value="1"/>
</dbReference>
<dbReference type="PANTHER" id="PTHR43304">
    <property type="entry name" value="PHYTOCHROME-LIKE PROTEIN CPH1"/>
    <property type="match status" value="1"/>
</dbReference>
<feature type="transmembrane region" description="Helical" evidence="10">
    <location>
        <begin position="24"/>
        <end position="44"/>
    </location>
</feature>
<dbReference type="InterPro" id="IPR036097">
    <property type="entry name" value="HisK_dim/P_sf"/>
</dbReference>